<sequence length="415" mass="50289">MITIQNNLLDFFDNKSNSEENIKNIFPNPQIFDDHNEFKSFLHLFVSISRYHLRKYDFFEKMDSILYFIKDHISKYFSNSEIFTIFKGNRRILLFLTEQNIMSFDEHIAKKILMDHKLIKRNYHRYFLPEIKSLMDDKWFKEIERESEKYYYIDTYSSVIKEMKQEVPEHFYENRRIAENENRICLLIRNDLIKEFVQYVTINKTKLSLVMDQSIYEIDVLGDRYERRKRSSLIEYAAFFGSVKIFNYLLMNNCKLTPSLWSCAFHSGSPYIINILKENQIQPKYETFENIFINSIKYHNNKITNYILVNLLSNEVKELEKNCLKKSLNFFNYDFMQDFLNVNNNDLLDFLCKYDHYTFIDDILKKNETNYMNTKFLFSAIDKENIEIIKLLLSKVNLNLNEKKILNYNILIIFL</sequence>
<organism evidence="1 2">
    <name type="scientific">Tritrichomonas musculus</name>
    <dbReference type="NCBI Taxonomy" id="1915356"/>
    <lineage>
        <taxon>Eukaryota</taxon>
        <taxon>Metamonada</taxon>
        <taxon>Parabasalia</taxon>
        <taxon>Tritrichomonadida</taxon>
        <taxon>Tritrichomonadidae</taxon>
        <taxon>Tritrichomonas</taxon>
    </lineage>
</organism>
<name>A0ABR2I553_9EUKA</name>
<dbReference type="SUPFAM" id="SSF48403">
    <property type="entry name" value="Ankyrin repeat"/>
    <property type="match status" value="1"/>
</dbReference>
<keyword evidence="2" id="KW-1185">Reference proteome</keyword>
<reference evidence="1 2" key="1">
    <citation type="submission" date="2024-04" db="EMBL/GenBank/DDBJ databases">
        <title>Tritrichomonas musculus Genome.</title>
        <authorList>
            <person name="Alves-Ferreira E."/>
            <person name="Grigg M."/>
            <person name="Lorenzi H."/>
            <person name="Galac M."/>
        </authorList>
    </citation>
    <scope>NUCLEOTIDE SEQUENCE [LARGE SCALE GENOMIC DNA]</scope>
    <source>
        <strain evidence="1 2">EAF2021</strain>
    </source>
</reference>
<dbReference type="PANTHER" id="PTHR24159:SF5">
    <property type="entry name" value="ANK_REP_REGION DOMAIN-CONTAINING PROTEIN"/>
    <property type="match status" value="1"/>
</dbReference>
<evidence type="ECO:0000313" key="1">
    <source>
        <dbReference type="EMBL" id="KAK8857618.1"/>
    </source>
</evidence>
<protein>
    <recommendedName>
        <fullName evidence="3">DUF3447 domain-containing protein</fullName>
    </recommendedName>
</protein>
<dbReference type="EMBL" id="JAPFFF010000020">
    <property type="protein sequence ID" value="KAK8857618.1"/>
    <property type="molecule type" value="Genomic_DNA"/>
</dbReference>
<evidence type="ECO:0008006" key="3">
    <source>
        <dbReference type="Google" id="ProtNLM"/>
    </source>
</evidence>
<dbReference type="Proteomes" id="UP001470230">
    <property type="component" value="Unassembled WGS sequence"/>
</dbReference>
<gene>
    <name evidence="1" type="ORF">M9Y10_016024</name>
</gene>
<evidence type="ECO:0000313" key="2">
    <source>
        <dbReference type="Proteomes" id="UP001470230"/>
    </source>
</evidence>
<dbReference type="InterPro" id="IPR036770">
    <property type="entry name" value="Ankyrin_rpt-contain_sf"/>
</dbReference>
<comment type="caution">
    <text evidence="1">The sequence shown here is derived from an EMBL/GenBank/DDBJ whole genome shotgun (WGS) entry which is preliminary data.</text>
</comment>
<proteinExistence type="predicted"/>
<dbReference type="PANTHER" id="PTHR24159">
    <property type="match status" value="1"/>
</dbReference>
<accession>A0ABR2I553</accession>
<dbReference type="Gene3D" id="1.25.40.20">
    <property type="entry name" value="Ankyrin repeat-containing domain"/>
    <property type="match status" value="1"/>
</dbReference>